<evidence type="ECO:0000256" key="4">
    <source>
        <dbReference type="ARBA" id="ARBA00022989"/>
    </source>
</evidence>
<keyword evidence="4 6" id="KW-1133">Transmembrane helix</keyword>
<evidence type="ECO:0000259" key="8">
    <source>
        <dbReference type="Pfam" id="PF21904"/>
    </source>
</evidence>
<feature type="transmembrane region" description="Helical" evidence="6">
    <location>
        <begin position="232"/>
        <end position="250"/>
    </location>
</feature>
<dbReference type="Proteomes" id="UP001396334">
    <property type="component" value="Unassembled WGS sequence"/>
</dbReference>
<dbReference type="EMBL" id="JBBPBN010000004">
    <property type="protein sequence ID" value="KAK9039897.1"/>
    <property type="molecule type" value="Genomic_DNA"/>
</dbReference>
<organism evidence="9 10">
    <name type="scientific">Hibiscus sabdariffa</name>
    <name type="common">roselle</name>
    <dbReference type="NCBI Taxonomy" id="183260"/>
    <lineage>
        <taxon>Eukaryota</taxon>
        <taxon>Viridiplantae</taxon>
        <taxon>Streptophyta</taxon>
        <taxon>Embryophyta</taxon>
        <taxon>Tracheophyta</taxon>
        <taxon>Spermatophyta</taxon>
        <taxon>Magnoliopsida</taxon>
        <taxon>eudicotyledons</taxon>
        <taxon>Gunneridae</taxon>
        <taxon>Pentapetalae</taxon>
        <taxon>rosids</taxon>
        <taxon>malvids</taxon>
        <taxon>Malvales</taxon>
        <taxon>Malvaceae</taxon>
        <taxon>Malvoideae</taxon>
        <taxon>Hibiscus</taxon>
    </lineage>
</organism>
<reference evidence="9 10" key="1">
    <citation type="journal article" date="2024" name="G3 (Bethesda)">
        <title>Genome assembly of Hibiscus sabdariffa L. provides insights into metabolisms of medicinal natural products.</title>
        <authorList>
            <person name="Kim T."/>
        </authorList>
    </citation>
    <scope>NUCLEOTIDE SEQUENCE [LARGE SCALE GENOMIC DNA]</scope>
    <source>
        <strain evidence="9">TK-2024</strain>
        <tissue evidence="9">Old leaves</tissue>
    </source>
</reference>
<dbReference type="InterPro" id="IPR053937">
    <property type="entry name" value="GOST_TM"/>
</dbReference>
<dbReference type="Pfam" id="PF06814">
    <property type="entry name" value="GOST_TM"/>
    <property type="match status" value="1"/>
</dbReference>
<evidence type="ECO:0000259" key="7">
    <source>
        <dbReference type="Pfam" id="PF06814"/>
    </source>
</evidence>
<gene>
    <name evidence="9" type="ORF">V6N11_015082</name>
</gene>
<accession>A0ABR2TR22</accession>
<keyword evidence="2 6" id="KW-0812">Transmembrane</keyword>
<protein>
    <submittedName>
        <fullName evidence="9">Uncharacterized protein</fullName>
    </submittedName>
</protein>
<evidence type="ECO:0000313" key="9">
    <source>
        <dbReference type="EMBL" id="KAK9039897.1"/>
    </source>
</evidence>
<keyword evidence="10" id="KW-1185">Reference proteome</keyword>
<keyword evidence="5 6" id="KW-0472">Membrane</keyword>
<dbReference type="InterPro" id="IPR009637">
    <property type="entry name" value="GPR107/GPR108-like"/>
</dbReference>
<dbReference type="PANTHER" id="PTHR21229">
    <property type="entry name" value="LUNG SEVEN TRANSMEMBRANE RECEPTOR"/>
    <property type="match status" value="1"/>
</dbReference>
<comment type="caution">
    <text evidence="9">The sequence shown here is derived from an EMBL/GenBank/DDBJ whole genome shotgun (WGS) entry which is preliminary data.</text>
</comment>
<feature type="transmembrane region" description="Helical" evidence="6">
    <location>
        <begin position="205"/>
        <end position="225"/>
    </location>
</feature>
<feature type="transmembrane region" description="Helical" evidence="6">
    <location>
        <begin position="338"/>
        <end position="359"/>
    </location>
</feature>
<evidence type="ECO:0000313" key="10">
    <source>
        <dbReference type="Proteomes" id="UP001396334"/>
    </source>
</evidence>
<proteinExistence type="predicted"/>
<feature type="transmembrane region" description="Helical" evidence="6">
    <location>
        <begin position="415"/>
        <end position="435"/>
    </location>
</feature>
<comment type="subcellular location">
    <subcellularLocation>
        <location evidence="1">Membrane</location>
        <topology evidence="1">Multi-pass membrane protein</topology>
    </subcellularLocation>
</comment>
<feature type="transmembrane region" description="Helical" evidence="6">
    <location>
        <begin position="270"/>
        <end position="295"/>
    </location>
</feature>
<evidence type="ECO:0000256" key="1">
    <source>
        <dbReference type="ARBA" id="ARBA00004141"/>
    </source>
</evidence>
<evidence type="ECO:0000256" key="6">
    <source>
        <dbReference type="SAM" id="Phobius"/>
    </source>
</evidence>
<feature type="domain" description="GOST seven transmembrane" evidence="7">
    <location>
        <begin position="204"/>
        <end position="442"/>
    </location>
</feature>
<feature type="domain" description="CAND6/7 N-terminal" evidence="8">
    <location>
        <begin position="60"/>
        <end position="184"/>
    </location>
</feature>
<keyword evidence="3" id="KW-0732">Signal</keyword>
<sequence>MTNQNAVKSLFISEISPGTMPNAFLLFHISAMAITCRSFSLFLLITCFVLPVFAEIRFTEIGSDDRPIIAFHEFGFTHTGRLELNVSQITLFIKNPRLNLAKVGFFLCTRDAWEHVLQQLVDGEITCVLESDHVKFVTDFKFLKGKSSFDTVFRVNEPDRYTLVLANCLSQVKVSMNVRSAMYNLEGKQNRRDYLSAGETILPRVYFLSSLVSFALSGIWIFVLYKRRLTVSPVHSFMLAFVILKAFILVLEAENKSYIKRTGSAHDYDILFYISSFLKGMMLYTLIVLIGYGWSHLKPYLQDKEKKVLKMVIPLQVVAHFALVFIEETHLPIPSKPAWKIVASVLQLVCYCTVSLRIFCSTRNLRQAAPTDEKAAAKLMKLTAFILYYVTVICYIYCTRIVVYVLETNTSYKCAWMGMVVGELATVAFCVFSGYKFKPAAHDPYSVIGDEEKYVAAEQVEVEDEKRIGQ</sequence>
<dbReference type="Pfam" id="PF21904">
    <property type="entry name" value="CAND6-7_N"/>
    <property type="match status" value="1"/>
</dbReference>
<dbReference type="PANTHER" id="PTHR21229:SF22">
    <property type="entry name" value="DBJ|BAA84809.1"/>
    <property type="match status" value="1"/>
</dbReference>
<evidence type="ECO:0000256" key="3">
    <source>
        <dbReference type="ARBA" id="ARBA00022729"/>
    </source>
</evidence>
<evidence type="ECO:0000256" key="5">
    <source>
        <dbReference type="ARBA" id="ARBA00023136"/>
    </source>
</evidence>
<feature type="transmembrane region" description="Helical" evidence="6">
    <location>
        <begin position="25"/>
        <end position="53"/>
    </location>
</feature>
<dbReference type="InterPro" id="IPR054103">
    <property type="entry name" value="CAND6-7_N"/>
</dbReference>
<feature type="transmembrane region" description="Helical" evidence="6">
    <location>
        <begin position="379"/>
        <end position="403"/>
    </location>
</feature>
<name>A0ABR2TR22_9ROSI</name>
<evidence type="ECO:0000256" key="2">
    <source>
        <dbReference type="ARBA" id="ARBA00022692"/>
    </source>
</evidence>